<feature type="transmembrane region" description="Helical" evidence="1">
    <location>
        <begin position="27"/>
        <end position="45"/>
    </location>
</feature>
<keyword evidence="1" id="KW-1133">Transmembrane helix</keyword>
<accession>A0A2N8KDP8</accession>
<organism evidence="2 3">
    <name type="scientific">Achromobacter pulmonis</name>
    <dbReference type="NCBI Taxonomy" id="1389932"/>
    <lineage>
        <taxon>Bacteria</taxon>
        <taxon>Pseudomonadati</taxon>
        <taxon>Pseudomonadota</taxon>
        <taxon>Betaproteobacteria</taxon>
        <taxon>Burkholderiales</taxon>
        <taxon>Alcaligenaceae</taxon>
        <taxon>Achromobacter</taxon>
    </lineage>
</organism>
<dbReference type="EMBL" id="POQS01000006">
    <property type="protein sequence ID" value="PND31584.1"/>
    <property type="molecule type" value="Genomic_DNA"/>
</dbReference>
<reference evidence="2 3" key="1">
    <citation type="submission" date="2018-01" db="EMBL/GenBank/DDBJ databases">
        <title>The draft genome of an aniline degradation strain ANB-1.</title>
        <authorList>
            <person name="Zhang L."/>
            <person name="Jiang J."/>
        </authorList>
    </citation>
    <scope>NUCLEOTIDE SEQUENCE [LARGE SCALE GENOMIC DNA]</scope>
    <source>
        <strain evidence="2 3">ANB-1</strain>
    </source>
</reference>
<evidence type="ECO:0000313" key="3">
    <source>
        <dbReference type="Proteomes" id="UP000235994"/>
    </source>
</evidence>
<keyword evidence="1" id="KW-0472">Membrane</keyword>
<evidence type="ECO:0000256" key="1">
    <source>
        <dbReference type="SAM" id="Phobius"/>
    </source>
</evidence>
<dbReference type="Proteomes" id="UP000235994">
    <property type="component" value="Unassembled WGS sequence"/>
</dbReference>
<keyword evidence="3" id="KW-1185">Reference proteome</keyword>
<comment type="caution">
    <text evidence="2">The sequence shown here is derived from an EMBL/GenBank/DDBJ whole genome shotgun (WGS) entry which is preliminary data.</text>
</comment>
<protein>
    <submittedName>
        <fullName evidence="2">Uncharacterized protein</fullName>
    </submittedName>
</protein>
<sequence>MFGPPGLLPEANHRAPAQVPMPSTIPAIWWGLALLALVAVVLVPIGDYLTRRHAAADSWSPT</sequence>
<gene>
    <name evidence="2" type="ORF">C1I89_22375</name>
</gene>
<keyword evidence="1" id="KW-0812">Transmembrane</keyword>
<proteinExistence type="predicted"/>
<name>A0A2N8KDP8_9BURK</name>
<dbReference type="AlphaFoldDB" id="A0A2N8KDP8"/>
<evidence type="ECO:0000313" key="2">
    <source>
        <dbReference type="EMBL" id="PND31584.1"/>
    </source>
</evidence>